<dbReference type="GO" id="GO:0016538">
    <property type="term" value="F:cyclin-dependent protein serine/threonine kinase regulator activity"/>
    <property type="evidence" value="ECO:0007669"/>
    <property type="project" value="InterPro"/>
</dbReference>
<sequence>MFRTTTHYKYWIFDDEDELYRRRQEANHRFIQDNITWLNVKPDEAHKHFLTLAEEIALVNFYLSLLRDFCRRFNPPMPKYVTSTSIQYFKRFYLNNSVMEHHPKHLIVTCVYLAAKIEEFNVTMDQFVKNVKGDREKAADIVLNNELLLLLKINYQLIIWHPYRSIEGFLIDIKTRCPSCRDPERYRQHIDTFIDQCFLTDAFFLLCPNQLALLAIIYAADKFNESMDEYLRILFDGNSDEIAFLRKWMIKTNEMIRKIEPPAKNYVKQIDTKLEYVQSKTMAMNRSDSSNRPIDSDDEIDDVDDDDQIEDDTTTYPLERYSHYRSEQDRTEQNLLERSIRKK</sequence>
<evidence type="ECO:0000256" key="2">
    <source>
        <dbReference type="ARBA" id="ARBA00019496"/>
    </source>
</evidence>
<reference evidence="9" key="2">
    <citation type="submission" date="2020-06" db="EMBL/GenBank/DDBJ databases">
        <authorList>
            <person name="Ji K."/>
            <person name="Li J."/>
        </authorList>
    </citation>
    <scope>NUCLEOTIDE SEQUENCE</scope>
    <source>
        <strain evidence="9">JKM2019</strain>
        <tissue evidence="9">Whole body</tissue>
    </source>
</reference>
<keyword evidence="3 6" id="KW-0195">Cyclin</keyword>
<dbReference type="EMBL" id="SDOV01000002">
    <property type="protein sequence ID" value="KAH7644197.1"/>
    <property type="molecule type" value="Genomic_DNA"/>
</dbReference>
<evidence type="ECO:0000313" key="9">
    <source>
        <dbReference type="EMBL" id="KAH7644197.1"/>
    </source>
</evidence>
<evidence type="ECO:0000256" key="5">
    <source>
        <dbReference type="ARBA" id="ARBA00026042"/>
    </source>
</evidence>
<comment type="function">
    <text evidence="4">Regulates CDK7, the catalytic subunit of the CDK-activating kinase (CAK) enzymatic complex. CAK activates the cyclin-associated kinases CDK1, CDK2, CDK4 and CDK6 by threonine phosphorylation. CAK complexed to the core-TFIIH basal transcription factor activates RNA polymerase II by serine phosphorylation of the repetitive C-terminal domain (CTD) of its large subunit (POLR2A), allowing its escape from the promoter and elongation of the transcripts. Involved in cell cycle control and in RNA transcription by RNA polymerase II. Its expression and activity are constant throughout the cell cycle.</text>
</comment>
<dbReference type="InterPro" id="IPR031658">
    <property type="entry name" value="Cyclin_C_2"/>
</dbReference>
<dbReference type="GO" id="GO:0006351">
    <property type="term" value="P:DNA-templated transcription"/>
    <property type="evidence" value="ECO:0007669"/>
    <property type="project" value="InterPro"/>
</dbReference>
<reference evidence="10" key="4">
    <citation type="journal article" date="2022" name="Res Sq">
        <title>Comparative Genomics Reveals Insights into the Divergent Evolution of Astigmatic Mites and Household Pest Adaptations.</title>
        <authorList>
            <person name="Xiong Q."/>
            <person name="Wan A.T.-Y."/>
            <person name="Liu X.-Y."/>
            <person name="Fung C.S.-H."/>
            <person name="Xiao X."/>
            <person name="Malainual N."/>
            <person name="Hou J."/>
            <person name="Wang L."/>
            <person name="Wang M."/>
            <person name="Yang K."/>
            <person name="Cui Y."/>
            <person name="Leung E."/>
            <person name="Nong W."/>
            <person name="Shin S.-K."/>
            <person name="Au S."/>
            <person name="Jeong K.Y."/>
            <person name="Chew F.T."/>
            <person name="Hui J."/>
            <person name="Leung T.F."/>
            <person name="Tungtrongchitr A."/>
            <person name="Zhong N."/>
            <person name="Liu Z."/>
            <person name="Tsui S."/>
        </authorList>
    </citation>
    <scope>NUCLEOTIDE SEQUENCE</scope>
    <source>
        <strain evidence="10">Derf</strain>
        <tissue evidence="10">Whole organism</tissue>
    </source>
</reference>
<dbReference type="Pfam" id="PF00134">
    <property type="entry name" value="Cyclin_N"/>
    <property type="match status" value="1"/>
</dbReference>
<dbReference type="SMART" id="SM00385">
    <property type="entry name" value="CYCLIN"/>
    <property type="match status" value="1"/>
</dbReference>
<organism evidence="10 11">
    <name type="scientific">Dermatophagoides farinae</name>
    <name type="common">American house dust mite</name>
    <dbReference type="NCBI Taxonomy" id="6954"/>
    <lineage>
        <taxon>Eukaryota</taxon>
        <taxon>Metazoa</taxon>
        <taxon>Ecdysozoa</taxon>
        <taxon>Arthropoda</taxon>
        <taxon>Chelicerata</taxon>
        <taxon>Arachnida</taxon>
        <taxon>Acari</taxon>
        <taxon>Acariformes</taxon>
        <taxon>Sarcoptiformes</taxon>
        <taxon>Astigmata</taxon>
        <taxon>Psoroptidia</taxon>
        <taxon>Analgoidea</taxon>
        <taxon>Pyroglyphidae</taxon>
        <taxon>Dermatophagoidinae</taxon>
        <taxon>Dermatophagoides</taxon>
    </lineage>
</organism>
<reference evidence="10" key="1">
    <citation type="submission" date="2013-05" db="EMBL/GenBank/DDBJ databases">
        <authorList>
            <person name="Yim A.K.Y."/>
            <person name="Chan T.F."/>
            <person name="Ji K.M."/>
            <person name="Liu X.Y."/>
            <person name="Zhou J.W."/>
            <person name="Li R.Q."/>
            <person name="Yang K.Y."/>
            <person name="Li J."/>
            <person name="Li M."/>
            <person name="Law P.T.W."/>
            <person name="Wu Y.L."/>
            <person name="Cai Z.L."/>
            <person name="Qin H."/>
            <person name="Bao Y."/>
            <person name="Leung R.K.K."/>
            <person name="Ng P.K.S."/>
            <person name="Zou J."/>
            <person name="Zhong X.J."/>
            <person name="Ran P.X."/>
            <person name="Zhong N.S."/>
            <person name="Liu Z.G."/>
            <person name="Tsui S.K.W."/>
        </authorList>
    </citation>
    <scope>NUCLEOTIDE SEQUENCE</scope>
    <source>
        <strain evidence="10">Derf</strain>
        <tissue evidence="10">Whole organism</tissue>
    </source>
</reference>
<comment type="subunit">
    <text evidence="5">Associates primarily with CDK7 and MAT1 to form the CAK complex. CAK can further associate with the core-TFIIH to form the TFIIH basal transcription factor.</text>
</comment>
<dbReference type="PANTHER" id="PTHR10026">
    <property type="entry name" value="CYCLIN"/>
    <property type="match status" value="1"/>
</dbReference>
<evidence type="ECO:0000256" key="6">
    <source>
        <dbReference type="RuleBase" id="RU000383"/>
    </source>
</evidence>
<feature type="compositionally biased region" description="Acidic residues" evidence="7">
    <location>
        <begin position="296"/>
        <end position="313"/>
    </location>
</feature>
<dbReference type="InterPro" id="IPR006671">
    <property type="entry name" value="Cyclin_N"/>
</dbReference>
<proteinExistence type="inferred from homology"/>
<dbReference type="Gene3D" id="1.10.472.10">
    <property type="entry name" value="Cyclin-like"/>
    <property type="match status" value="1"/>
</dbReference>
<dbReference type="SUPFAM" id="SSF47954">
    <property type="entry name" value="Cyclin-like"/>
    <property type="match status" value="2"/>
</dbReference>
<evidence type="ECO:0000256" key="3">
    <source>
        <dbReference type="ARBA" id="ARBA00023127"/>
    </source>
</evidence>
<reference evidence="9" key="3">
    <citation type="journal article" date="2021" name="World Allergy Organ. J.">
        <title>Chromosome-level assembly of Dermatophagoides farinae genome and transcriptome reveals two novel allergens Der f 37 and Der f 39.</title>
        <authorList>
            <person name="Chen J."/>
            <person name="Cai Z."/>
            <person name="Fan D."/>
            <person name="Hu J."/>
            <person name="Hou Y."/>
            <person name="He Y."/>
            <person name="Zhang Z."/>
            <person name="Zhao Z."/>
            <person name="Gao P."/>
            <person name="Hu W."/>
            <person name="Sun J."/>
            <person name="Li J."/>
            <person name="Ji K."/>
        </authorList>
    </citation>
    <scope>NUCLEOTIDE SEQUENCE</scope>
    <source>
        <strain evidence="9">JKM2019</strain>
    </source>
</reference>
<dbReference type="CDD" id="cd20524">
    <property type="entry name" value="CYCLIN_CCNH_rpt1"/>
    <property type="match status" value="1"/>
</dbReference>
<name>A0A922KZD0_DERFA</name>
<evidence type="ECO:0000256" key="1">
    <source>
        <dbReference type="ARBA" id="ARBA00008638"/>
    </source>
</evidence>
<dbReference type="InterPro" id="IPR043198">
    <property type="entry name" value="Cyclin/Ssn8"/>
</dbReference>
<dbReference type="Proteomes" id="UP000790347">
    <property type="component" value="Unassembled WGS sequence"/>
</dbReference>
<dbReference type="Pfam" id="PF16899">
    <property type="entry name" value="Cyclin_C_2"/>
    <property type="match status" value="1"/>
</dbReference>
<dbReference type="AlphaFoldDB" id="A0A922KZD0"/>
<dbReference type="InterPro" id="IPR036915">
    <property type="entry name" value="Cyclin-like_sf"/>
</dbReference>
<evidence type="ECO:0000313" key="11">
    <source>
        <dbReference type="Proteomes" id="UP000790347"/>
    </source>
</evidence>
<protein>
    <recommendedName>
        <fullName evidence="2">Cyclin-H</fullName>
    </recommendedName>
</protein>
<dbReference type="GO" id="GO:0070985">
    <property type="term" value="C:transcription factor TFIIK complex"/>
    <property type="evidence" value="ECO:0007669"/>
    <property type="project" value="InterPro"/>
</dbReference>
<feature type="domain" description="Cyclin-like" evidence="8">
    <location>
        <begin position="64"/>
        <end position="151"/>
    </location>
</feature>
<feature type="compositionally biased region" description="Basic and acidic residues" evidence="7">
    <location>
        <begin position="320"/>
        <end position="332"/>
    </location>
</feature>
<dbReference type="OrthoDB" id="6496182at2759"/>
<evidence type="ECO:0000259" key="8">
    <source>
        <dbReference type="SMART" id="SM00385"/>
    </source>
</evidence>
<dbReference type="InterPro" id="IPR027081">
    <property type="entry name" value="CyclinH/Ccl1"/>
</dbReference>
<dbReference type="InterPro" id="IPR013763">
    <property type="entry name" value="Cyclin-like_dom"/>
</dbReference>
<feature type="region of interest" description="Disordered" evidence="7">
    <location>
        <begin position="281"/>
        <end position="343"/>
    </location>
</feature>
<comment type="caution">
    <text evidence="10">The sequence shown here is derived from an EMBL/GenBank/DDBJ whole genome shotgun (WGS) entry which is preliminary data.</text>
</comment>
<dbReference type="GO" id="GO:0006357">
    <property type="term" value="P:regulation of transcription by RNA polymerase II"/>
    <property type="evidence" value="ECO:0007669"/>
    <property type="project" value="InterPro"/>
</dbReference>
<dbReference type="CDD" id="cd20525">
    <property type="entry name" value="CYCLIN_CCNH_rpt2"/>
    <property type="match status" value="1"/>
</dbReference>
<evidence type="ECO:0000256" key="4">
    <source>
        <dbReference type="ARBA" id="ARBA00025343"/>
    </source>
</evidence>
<keyword evidence="11" id="KW-1185">Reference proteome</keyword>
<comment type="similarity">
    <text evidence="1">Belongs to the cyclin family. Cyclin C subfamily.</text>
</comment>
<accession>A0A922KZD0</accession>
<evidence type="ECO:0000256" key="7">
    <source>
        <dbReference type="SAM" id="MobiDB-lite"/>
    </source>
</evidence>
<dbReference type="EMBL" id="ASGP02000008">
    <property type="protein sequence ID" value="KAH9493934.1"/>
    <property type="molecule type" value="Genomic_DNA"/>
</dbReference>
<gene>
    <name evidence="10" type="ORF">DERF_014658</name>
    <name evidence="9" type="ORF">HUG17_6559</name>
</gene>
<dbReference type="Proteomes" id="UP000828236">
    <property type="component" value="Unassembled WGS sequence"/>
</dbReference>
<feature type="compositionally biased region" description="Polar residues" evidence="7">
    <location>
        <begin position="281"/>
        <end position="293"/>
    </location>
</feature>
<dbReference type="NCBIfam" id="TIGR00569">
    <property type="entry name" value="ccl1"/>
    <property type="match status" value="1"/>
</dbReference>
<evidence type="ECO:0000313" key="10">
    <source>
        <dbReference type="EMBL" id="KAH9493934.1"/>
    </source>
</evidence>